<gene>
    <name evidence="2" type="ORF">LR394_09655</name>
</gene>
<dbReference type="EMBL" id="JAJOMB010000004">
    <property type="protein sequence ID" value="MCD5311162.1"/>
    <property type="molecule type" value="Genomic_DNA"/>
</dbReference>
<feature type="region of interest" description="Disordered" evidence="1">
    <location>
        <begin position="1"/>
        <end position="25"/>
    </location>
</feature>
<keyword evidence="3" id="KW-1185">Reference proteome</keyword>
<sequence>MAFDEDLPERPLGPALRSSGQQLSEQSAASFDAAENLLTKALDRLGKGQDEAALKLVERAVGLPYDEFERIHPALNWLELEIHSRLETQVEASRKDDLTWVEQVEVLVAGTSGTPQIMLRAGLYALLLDFGFPPAQERRLQALIGDESQLAPLIAGRKPQDELVETTLQSLRLLARHQELQQQ</sequence>
<evidence type="ECO:0000313" key="2">
    <source>
        <dbReference type="EMBL" id="MCD5311162.1"/>
    </source>
</evidence>
<organism evidence="2 3">
    <name type="scientific">Kineosporia babensis</name>
    <dbReference type="NCBI Taxonomy" id="499548"/>
    <lineage>
        <taxon>Bacteria</taxon>
        <taxon>Bacillati</taxon>
        <taxon>Actinomycetota</taxon>
        <taxon>Actinomycetes</taxon>
        <taxon>Kineosporiales</taxon>
        <taxon>Kineosporiaceae</taxon>
        <taxon>Kineosporia</taxon>
    </lineage>
</organism>
<dbReference type="AlphaFoldDB" id="A0A9X1N9Q5"/>
<dbReference type="RefSeq" id="WP_231440340.1">
    <property type="nucleotide sequence ID" value="NZ_JAJOMB010000004.1"/>
</dbReference>
<name>A0A9X1N9Q5_9ACTN</name>
<reference evidence="2" key="1">
    <citation type="submission" date="2021-11" db="EMBL/GenBank/DDBJ databases">
        <title>Streptomyces corallinus and Kineosporia corallina sp. nov., two new coral-derived marine actinobacteria.</title>
        <authorList>
            <person name="Buangrab K."/>
            <person name="Sutthacheep M."/>
            <person name="Yeemin T."/>
            <person name="Harunari E."/>
            <person name="Igarashi Y."/>
            <person name="Sripreechasak P."/>
            <person name="Kanchanasin P."/>
            <person name="Tanasupawat S."/>
            <person name="Phongsopitanun W."/>
        </authorList>
    </citation>
    <scope>NUCLEOTIDE SEQUENCE</scope>
    <source>
        <strain evidence="2">JCM 31032</strain>
    </source>
</reference>
<evidence type="ECO:0000256" key="1">
    <source>
        <dbReference type="SAM" id="MobiDB-lite"/>
    </source>
</evidence>
<comment type="caution">
    <text evidence="2">The sequence shown here is derived from an EMBL/GenBank/DDBJ whole genome shotgun (WGS) entry which is preliminary data.</text>
</comment>
<dbReference type="Proteomes" id="UP001138997">
    <property type="component" value="Unassembled WGS sequence"/>
</dbReference>
<protein>
    <submittedName>
        <fullName evidence="2">Uncharacterized protein</fullName>
    </submittedName>
</protein>
<accession>A0A9X1N9Q5</accession>
<evidence type="ECO:0000313" key="3">
    <source>
        <dbReference type="Proteomes" id="UP001138997"/>
    </source>
</evidence>
<proteinExistence type="predicted"/>